<evidence type="ECO:0000313" key="3">
    <source>
        <dbReference type="Proteomes" id="UP000594586"/>
    </source>
</evidence>
<dbReference type="EMBL" id="CP064955">
    <property type="protein sequence ID" value="QPK84080.1"/>
    <property type="molecule type" value="Genomic_DNA"/>
</dbReference>
<name>A0A7T0KNT0_9CORY</name>
<dbReference type="GO" id="GO:0003676">
    <property type="term" value="F:nucleic acid binding"/>
    <property type="evidence" value="ECO:0007669"/>
    <property type="project" value="InterPro"/>
</dbReference>
<dbReference type="Gene3D" id="3.40.1350.10">
    <property type="match status" value="1"/>
</dbReference>
<evidence type="ECO:0000259" key="1">
    <source>
        <dbReference type="Pfam" id="PF18899"/>
    </source>
</evidence>
<dbReference type="InterPro" id="IPR011856">
    <property type="entry name" value="tRNA_endonuc-like_dom_sf"/>
</dbReference>
<keyword evidence="3" id="KW-1185">Reference proteome</keyword>
<accession>A0A7T0KNT0</accession>
<gene>
    <name evidence="2" type="ORF">G7Y29_04745</name>
</gene>
<protein>
    <submittedName>
        <fullName evidence="2">Transporter</fullName>
    </submittedName>
</protein>
<dbReference type="RefSeq" id="WP_165005029.1">
    <property type="nucleotide sequence ID" value="NZ_CP064955.1"/>
</dbReference>
<feature type="domain" description="DUF5655" evidence="1">
    <location>
        <begin position="192"/>
        <end position="306"/>
    </location>
</feature>
<organism evidence="2 3">
    <name type="scientific">Corynebacterium qintianiae</name>
    <dbReference type="NCBI Taxonomy" id="2709392"/>
    <lineage>
        <taxon>Bacteria</taxon>
        <taxon>Bacillati</taxon>
        <taxon>Actinomycetota</taxon>
        <taxon>Actinomycetes</taxon>
        <taxon>Mycobacteriales</taxon>
        <taxon>Corynebacteriaceae</taxon>
        <taxon>Corynebacterium</taxon>
    </lineage>
</organism>
<evidence type="ECO:0000313" key="2">
    <source>
        <dbReference type="EMBL" id="QPK84080.1"/>
    </source>
</evidence>
<reference evidence="2 3" key="1">
    <citation type="submission" date="2020-11" db="EMBL/GenBank/DDBJ databases">
        <title>Corynebacterium sp. MC1420.</title>
        <authorList>
            <person name="Zhou J."/>
        </authorList>
    </citation>
    <scope>NUCLEOTIDE SEQUENCE [LARGE SCALE GENOMIC DNA]</scope>
    <source>
        <strain evidence="2 3">MC1420</strain>
    </source>
</reference>
<dbReference type="KEGG" id="cqn:G7Y29_04745"/>
<dbReference type="Pfam" id="PF18899">
    <property type="entry name" value="DUF5655"/>
    <property type="match status" value="1"/>
</dbReference>
<sequence>MILFEVGQDSAKQVKPMTTVNGKKVLERDIQKIFEGSLHEILGVHFLASEYATSFGGRMDTLGIDDEGNPCIVEYKKGQNENVINQGLSYLRWLLDHKDSFHVLCQQKGVEKEVQWDAPRVICVAESYNKFDTDTADLLPIKIELLRYQLFENGMLTLDTESYQKVKISGMPKLEAGNKEAIEPLQQTFTLEEHIAKGGPNSRKIFADLRERILGLDQEMQVEPKKLYVAFKMTRNVVDVVVQKPKLWLFLNVKTGTLDDPEGLAQDLETPVKIGHWGNGDYRVEITSQTDLDYVMTLVKQSYEMNR</sequence>
<dbReference type="InterPro" id="IPR043714">
    <property type="entry name" value="DUF5655"/>
</dbReference>
<dbReference type="AlphaFoldDB" id="A0A7T0KNT0"/>
<dbReference type="Proteomes" id="UP000594586">
    <property type="component" value="Chromosome"/>
</dbReference>
<proteinExistence type="predicted"/>